<comment type="caution">
    <text evidence="1">The sequence shown here is derived from an EMBL/GenBank/DDBJ whole genome shotgun (WGS) entry which is preliminary data.</text>
</comment>
<dbReference type="EMBL" id="VIFM01000100">
    <property type="protein sequence ID" value="TQF13436.1"/>
    <property type="molecule type" value="Genomic_DNA"/>
</dbReference>
<reference evidence="1 2" key="1">
    <citation type="submission" date="2019-06" db="EMBL/GenBank/DDBJ databases">
        <authorList>
            <person name="Livingstone P."/>
            <person name="Whitworth D."/>
        </authorList>
    </citation>
    <scope>NUCLEOTIDE SEQUENCE [LARGE SCALE GENOMIC DNA]</scope>
    <source>
        <strain evidence="1 2">AM401</strain>
    </source>
</reference>
<dbReference type="AlphaFoldDB" id="A0A540WWR3"/>
<gene>
    <name evidence="1" type="ORF">FJV41_23900</name>
</gene>
<protein>
    <submittedName>
        <fullName evidence="1">Uncharacterized protein</fullName>
    </submittedName>
</protein>
<keyword evidence="2" id="KW-1185">Reference proteome</keyword>
<accession>A0A540WWR3</accession>
<dbReference type="Proteomes" id="UP000315369">
    <property type="component" value="Unassembled WGS sequence"/>
</dbReference>
<evidence type="ECO:0000313" key="2">
    <source>
        <dbReference type="Proteomes" id="UP000315369"/>
    </source>
</evidence>
<organism evidence="1 2">
    <name type="scientific">Myxococcus llanfairpwllgwyngyllgogerychwyrndrobwllllantysiliogogogochensis</name>
    <dbReference type="NCBI Taxonomy" id="2590453"/>
    <lineage>
        <taxon>Bacteria</taxon>
        <taxon>Pseudomonadati</taxon>
        <taxon>Myxococcota</taxon>
        <taxon>Myxococcia</taxon>
        <taxon>Myxococcales</taxon>
        <taxon>Cystobacterineae</taxon>
        <taxon>Myxococcaceae</taxon>
        <taxon>Myxococcus</taxon>
    </lineage>
</organism>
<proteinExistence type="predicted"/>
<name>A0A540WWR3_9BACT</name>
<dbReference type="RefSeq" id="WP_141644849.1">
    <property type="nucleotide sequence ID" value="NZ_VIFM01000100.1"/>
</dbReference>
<sequence>MVVTQPGGTTLGPSYGLSEGNVTLLETYPVSGDGTRTERLWVTRNLRTGRVAPQVEIYFDSTPPCTGRGSFIREDFTEGWLVAGGDTAYRVEAERDEEFLPAAVLRTSGTCEPYSGTEPFPVNRVRGFYNHVESGGTTQKLYPLAIPAPLTLTSSAP</sequence>
<evidence type="ECO:0000313" key="1">
    <source>
        <dbReference type="EMBL" id="TQF13436.1"/>
    </source>
</evidence>